<proteinExistence type="predicted"/>
<dbReference type="AlphaFoldDB" id="A0ABD2CJS7"/>
<accession>A0ABD2CJS7</accession>
<comment type="caution">
    <text evidence="1">The sequence shown here is derived from an EMBL/GenBank/DDBJ whole genome shotgun (WGS) entry which is preliminary data.</text>
</comment>
<dbReference type="InterPro" id="IPR042104">
    <property type="entry name" value="PKS_dehydratase_sf"/>
</dbReference>
<name>A0ABD2CJS7_VESMC</name>
<reference evidence="1 2" key="1">
    <citation type="journal article" date="2024" name="Ann. Entomol. Soc. Am.">
        <title>Genomic analyses of the southern and eastern yellowjacket wasps (Hymenoptera: Vespidae) reveal evolutionary signatures of social life.</title>
        <authorList>
            <person name="Catto M.A."/>
            <person name="Caine P.B."/>
            <person name="Orr S.E."/>
            <person name="Hunt B.G."/>
            <person name="Goodisman M.A.D."/>
        </authorList>
    </citation>
    <scope>NUCLEOTIDE SEQUENCE [LARGE SCALE GENOMIC DNA]</scope>
    <source>
        <strain evidence="1">232</strain>
        <tissue evidence="1">Head and thorax</tissue>
    </source>
</reference>
<dbReference type="Proteomes" id="UP001607303">
    <property type="component" value="Unassembled WGS sequence"/>
</dbReference>
<keyword evidence="2" id="KW-1185">Reference proteome</keyword>
<evidence type="ECO:0000313" key="1">
    <source>
        <dbReference type="EMBL" id="KAL2745340.1"/>
    </source>
</evidence>
<dbReference type="EMBL" id="JAYRBN010000043">
    <property type="protein sequence ID" value="KAL2745340.1"/>
    <property type="molecule type" value="Genomic_DNA"/>
</dbReference>
<gene>
    <name evidence="1" type="ORF">V1477_006195</name>
</gene>
<protein>
    <submittedName>
        <fullName evidence="1">Fatty acid synthase-like</fullName>
    </submittedName>
</protein>
<evidence type="ECO:0000313" key="2">
    <source>
        <dbReference type="Proteomes" id="UP001607303"/>
    </source>
</evidence>
<dbReference type="Gene3D" id="3.10.129.110">
    <property type="entry name" value="Polyketide synthase dehydratase"/>
    <property type="match status" value="1"/>
</dbReference>
<organism evidence="1 2">
    <name type="scientific">Vespula maculifrons</name>
    <name type="common">Eastern yellow jacket</name>
    <name type="synonym">Wasp</name>
    <dbReference type="NCBI Taxonomy" id="7453"/>
    <lineage>
        <taxon>Eukaryota</taxon>
        <taxon>Metazoa</taxon>
        <taxon>Ecdysozoa</taxon>
        <taxon>Arthropoda</taxon>
        <taxon>Hexapoda</taxon>
        <taxon>Insecta</taxon>
        <taxon>Pterygota</taxon>
        <taxon>Neoptera</taxon>
        <taxon>Endopterygota</taxon>
        <taxon>Hymenoptera</taxon>
        <taxon>Apocrita</taxon>
        <taxon>Aculeata</taxon>
        <taxon>Vespoidea</taxon>
        <taxon>Vespidae</taxon>
        <taxon>Vespinae</taxon>
        <taxon>Vespula</taxon>
    </lineage>
</organism>
<sequence>MSCLDGNIQKIVSREWIVAISMTNNDYEYINNHVIDDRNLFPATIYIYVWQTLGIIVRNFSKFKIIIRDAIVLKDLFRNKFIGGEKLKLWLKCGYQYSSHFQSMRSASILGKKNISNGKIIG</sequence>